<reference evidence="2" key="1">
    <citation type="journal article" date="2022" name="Int. J. Mol. Sci.">
        <title>Draft Genome of Tanacetum Coccineum: Genomic Comparison of Closely Related Tanacetum-Family Plants.</title>
        <authorList>
            <person name="Yamashiro T."/>
            <person name="Shiraishi A."/>
            <person name="Nakayama K."/>
            <person name="Satake H."/>
        </authorList>
    </citation>
    <scope>NUCLEOTIDE SEQUENCE</scope>
</reference>
<feature type="compositionally biased region" description="Basic and acidic residues" evidence="1">
    <location>
        <begin position="684"/>
        <end position="697"/>
    </location>
</feature>
<proteinExistence type="predicted"/>
<comment type="caution">
    <text evidence="2">The sequence shown here is derived from an EMBL/GenBank/DDBJ whole genome shotgun (WGS) entry which is preliminary data.</text>
</comment>
<feature type="compositionally biased region" description="Acidic residues" evidence="1">
    <location>
        <begin position="385"/>
        <end position="401"/>
    </location>
</feature>
<feature type="compositionally biased region" description="Polar residues" evidence="1">
    <location>
        <begin position="190"/>
        <end position="201"/>
    </location>
</feature>
<accession>A0ABQ5ILT5</accession>
<protein>
    <submittedName>
        <fullName evidence="2">Uncharacterized protein</fullName>
    </submittedName>
</protein>
<feature type="region of interest" description="Disordered" evidence="1">
    <location>
        <begin position="675"/>
        <end position="719"/>
    </location>
</feature>
<dbReference type="Proteomes" id="UP001151760">
    <property type="component" value="Unassembled WGS sequence"/>
</dbReference>
<keyword evidence="3" id="KW-1185">Reference proteome</keyword>
<feature type="compositionally biased region" description="Polar residues" evidence="1">
    <location>
        <begin position="709"/>
        <end position="718"/>
    </location>
</feature>
<reference evidence="2" key="2">
    <citation type="submission" date="2022-01" db="EMBL/GenBank/DDBJ databases">
        <authorList>
            <person name="Yamashiro T."/>
            <person name="Shiraishi A."/>
            <person name="Satake H."/>
            <person name="Nakayama K."/>
        </authorList>
    </citation>
    <scope>NUCLEOTIDE SEQUENCE</scope>
</reference>
<feature type="region of interest" description="Disordered" evidence="1">
    <location>
        <begin position="385"/>
        <end position="417"/>
    </location>
</feature>
<feature type="region of interest" description="Disordered" evidence="1">
    <location>
        <begin position="320"/>
        <end position="339"/>
    </location>
</feature>
<evidence type="ECO:0000256" key="1">
    <source>
        <dbReference type="SAM" id="MobiDB-lite"/>
    </source>
</evidence>
<dbReference type="EMBL" id="BQNB010020885">
    <property type="protein sequence ID" value="GJU00655.1"/>
    <property type="molecule type" value="Genomic_DNA"/>
</dbReference>
<name>A0ABQ5ILT5_9ASTR</name>
<sequence>MTKHIVVRYHFIKEQVENEVVELYFVKTDYQLADIFAKALARERFEFLIKHLGMQSITLEELKRLAEMAIRASCHLKADNIPPPDTNNTYIQPPSEIQILEFIKTLGYDEDPETKLIAVSKMVATRLHQPWRTILSVLNRCLTGKDSSWDTVRLPVLQILWGIVHSANLDFASLIWDEFEWKTVKRTSRPSKMSKSNSKLHSSQDDHPITKLLSTTNGEYKFGMKVPDAMISDAIKKKAGYKYYMAKKVESEKAKIVDEQEEQHISPIKSGRGKGFMCYGDQVENVSNKLKKDDVPRKTISLTIVEEAVVCELAKSISIQEPRSQRPRRRQLTIDNPTDDAVTDMYNEWGHKLKVAGEGSSVAQNKYYSTSYIDSDATLYSLSSDELEESANETDDADESNMDLSNDNPHGDDDATRYGVFMHNKSTATPNSAYLSPTVTSSSLDFIQTLLDETPVNELTDFMSHPVYIDAYTTSVVHNPEGNHELTSYISGNSLDENAHHIPSLPAKKIPYPITTPQPNSLQAKAKKLMQKAKKNMRKINFKKAVAHKFREYDQKLEALINFNVSKAFEKAVQAKVMTEIKKLLPTHIPDAIANYVKPRLNTYVLEVMKTNQINLFTQSFTSTYDLSEMDLKLKLLNRIHLNKSNDTHTTHQQLYDTLYESIILDQDALDAQAVQSSFHKRSHDNQDPPNNREGENKKKRRKDVGEPSSRSSRQNRSLVVIVQDDTPAMQPLDQADILIQKHSKPEWFPKKSGLAKRRTTWFDLFLKSDIDKDENHILGPSTVAITKKFKELIQKDEFSIADLEGAELERLKVQYNNYVELEYHVSQLKEVVLSEEEKYTTSITKHYAARYYKEGIEDKIPERWSKEVRHHHFEALNGIHHWEEDRIDFFKAGMIRRSNDKEYEYNYEDLLRLSVNDVEDMYLLQVQDKLHHFPLEFVKDFNNALLMFIRRTVIKNRVEDIQLGVKSYQRTLNLTKPTMFFEGIDQMIPFTMTATHKGVVYLNQYNIKSLMKLIEVKKFCDGTLVKIQENLIDMVSKNKLGSGNKRLEGRDLTDYDVKSSREILKKIDEVLRHKEQLRRLEEYVGGRPKTVNPHTFVRHL</sequence>
<evidence type="ECO:0000313" key="3">
    <source>
        <dbReference type="Proteomes" id="UP001151760"/>
    </source>
</evidence>
<evidence type="ECO:0000313" key="2">
    <source>
        <dbReference type="EMBL" id="GJU00655.1"/>
    </source>
</evidence>
<organism evidence="2 3">
    <name type="scientific">Tanacetum coccineum</name>
    <dbReference type="NCBI Taxonomy" id="301880"/>
    <lineage>
        <taxon>Eukaryota</taxon>
        <taxon>Viridiplantae</taxon>
        <taxon>Streptophyta</taxon>
        <taxon>Embryophyta</taxon>
        <taxon>Tracheophyta</taxon>
        <taxon>Spermatophyta</taxon>
        <taxon>Magnoliopsida</taxon>
        <taxon>eudicotyledons</taxon>
        <taxon>Gunneridae</taxon>
        <taxon>Pentapetalae</taxon>
        <taxon>asterids</taxon>
        <taxon>campanulids</taxon>
        <taxon>Asterales</taxon>
        <taxon>Asteraceae</taxon>
        <taxon>Asteroideae</taxon>
        <taxon>Anthemideae</taxon>
        <taxon>Anthemidinae</taxon>
        <taxon>Tanacetum</taxon>
    </lineage>
</organism>
<gene>
    <name evidence="2" type="ORF">Tco_1110993</name>
</gene>
<feature type="region of interest" description="Disordered" evidence="1">
    <location>
        <begin position="187"/>
        <end position="208"/>
    </location>
</feature>